<sequence>MQTHYFEIKAIPHEELPQSAVTSLALQDLHSVLTDFDGKVGLSFPDYKKQIMTLGGRIRCFASFETLEGIKLKLLGKGINDYAIISNIHEIPKQVPRYFTYSRVQNKGTSDLKRIKKAMQRRGKSEAEIQKVLELRIQKLKPVTLPHAHINSASTGQRFLLMINRKPAPMKSEGLFSSYGLSPTSTVPDF</sequence>
<dbReference type="Proteomes" id="UP000250242">
    <property type="component" value="Unassembled WGS sequence"/>
</dbReference>
<dbReference type="InterPro" id="IPR042564">
    <property type="entry name" value="CRISPR-Cas6/Csy4_sf"/>
</dbReference>
<proteinExistence type="predicted"/>
<dbReference type="AlphaFoldDB" id="A0A2X1UMA1"/>
<dbReference type="InterPro" id="IPR013396">
    <property type="entry name" value="CRISPR-assoc_prot_Csy4"/>
</dbReference>
<reference evidence="1 2" key="1">
    <citation type="submission" date="2018-06" db="EMBL/GenBank/DDBJ databases">
        <authorList>
            <consortium name="Pathogen Informatics"/>
            <person name="Doyle S."/>
        </authorList>
    </citation>
    <scope>NUCLEOTIDE SEQUENCE [LARGE SCALE GENOMIC DNA]</scope>
    <source>
        <strain evidence="1 2">NCTC11009</strain>
    </source>
</reference>
<dbReference type="GeneID" id="93428317"/>
<accession>A0A2X1UMA1</accession>
<gene>
    <name evidence="1" type="ORF">NCTC11009_01451</name>
</gene>
<protein>
    <submittedName>
        <fullName evidence="1">CRISPR-associated protein Cas6/Csy4, subtype I-F/YPEST</fullName>
    </submittedName>
</protein>
<dbReference type="RefSeq" id="WP_018025758.1">
    <property type="nucleotide sequence ID" value="NZ_CP027417.1"/>
</dbReference>
<dbReference type="Gene3D" id="3.30.70.2540">
    <property type="entry name" value="CRISPR-associated endoribonuclease Cas6/Csy4"/>
    <property type="match status" value="1"/>
</dbReference>
<name>A0A2X1UMA1_9BURK</name>
<dbReference type="NCBIfam" id="TIGR02563">
    <property type="entry name" value="cas_Csy4"/>
    <property type="match status" value="1"/>
</dbReference>
<dbReference type="GO" id="GO:0004519">
    <property type="term" value="F:endonuclease activity"/>
    <property type="evidence" value="ECO:0007669"/>
    <property type="project" value="InterPro"/>
</dbReference>
<dbReference type="Pfam" id="PF09618">
    <property type="entry name" value="Cas_Csy4"/>
    <property type="match status" value="1"/>
</dbReference>
<organism evidence="1 2">
    <name type="scientific">Oligella urethralis</name>
    <dbReference type="NCBI Taxonomy" id="90245"/>
    <lineage>
        <taxon>Bacteria</taxon>
        <taxon>Pseudomonadati</taxon>
        <taxon>Pseudomonadota</taxon>
        <taxon>Betaproteobacteria</taxon>
        <taxon>Burkholderiales</taxon>
        <taxon>Alcaligenaceae</taxon>
        <taxon>Oligella</taxon>
    </lineage>
</organism>
<dbReference type="KEGG" id="our:CEQ07_04140"/>
<evidence type="ECO:0000313" key="1">
    <source>
        <dbReference type="EMBL" id="SPY08227.1"/>
    </source>
</evidence>
<dbReference type="GO" id="GO:0043571">
    <property type="term" value="P:maintenance of CRISPR repeat elements"/>
    <property type="evidence" value="ECO:0007669"/>
    <property type="project" value="InterPro"/>
</dbReference>
<evidence type="ECO:0000313" key="2">
    <source>
        <dbReference type="Proteomes" id="UP000250242"/>
    </source>
</evidence>
<dbReference type="EMBL" id="UATH01000001">
    <property type="protein sequence ID" value="SPY08227.1"/>
    <property type="molecule type" value="Genomic_DNA"/>
</dbReference>
<dbReference type="CDD" id="cd09739">
    <property type="entry name" value="Cas6_I-F"/>
    <property type="match status" value="1"/>
</dbReference>